<protein>
    <submittedName>
        <fullName evidence="2">RxLR-like protein</fullName>
    </submittedName>
</protein>
<keyword evidence="3" id="KW-1185">Reference proteome</keyword>
<accession>A0A0P1AK19</accession>
<evidence type="ECO:0000313" key="3">
    <source>
        <dbReference type="Proteomes" id="UP000054928"/>
    </source>
</evidence>
<dbReference type="Proteomes" id="UP000054928">
    <property type="component" value="Unassembled WGS sequence"/>
</dbReference>
<reference evidence="3" key="1">
    <citation type="submission" date="2014-09" db="EMBL/GenBank/DDBJ databases">
        <authorList>
            <person name="Sharma Rahul"/>
            <person name="Thines Marco"/>
        </authorList>
    </citation>
    <scope>NUCLEOTIDE SEQUENCE [LARGE SCALE GENOMIC DNA]</scope>
</reference>
<proteinExistence type="predicted"/>
<dbReference type="EMBL" id="CCYD01000550">
    <property type="protein sequence ID" value="CEG41174.1"/>
    <property type="molecule type" value="Genomic_DNA"/>
</dbReference>
<feature type="signal peptide" evidence="1">
    <location>
        <begin position="1"/>
        <end position="15"/>
    </location>
</feature>
<name>A0A0P1AK19_PLAHL</name>
<sequence length="110" mass="12475">MHLLFLLLSPATVRTQHDLPALHFHQTAHLLRLLKCSFVHARSSCYAKTKVDPTTTIASSLLLTMFLTRQLAFIYFAALSDLWNSVSNLLTEVNIFLTKVFASLLRKSRS</sequence>
<evidence type="ECO:0000256" key="1">
    <source>
        <dbReference type="SAM" id="SignalP"/>
    </source>
</evidence>
<evidence type="ECO:0000313" key="2">
    <source>
        <dbReference type="EMBL" id="CEG41174.1"/>
    </source>
</evidence>
<dbReference type="AlphaFoldDB" id="A0A0P1AK19"/>
<keyword evidence="1" id="KW-0732">Signal</keyword>
<organism evidence="2 3">
    <name type="scientific">Plasmopara halstedii</name>
    <name type="common">Downy mildew of sunflower</name>
    <dbReference type="NCBI Taxonomy" id="4781"/>
    <lineage>
        <taxon>Eukaryota</taxon>
        <taxon>Sar</taxon>
        <taxon>Stramenopiles</taxon>
        <taxon>Oomycota</taxon>
        <taxon>Peronosporomycetes</taxon>
        <taxon>Peronosporales</taxon>
        <taxon>Peronosporaceae</taxon>
        <taxon>Plasmopara</taxon>
    </lineage>
</organism>
<dbReference type="GeneID" id="36406595"/>
<feature type="chain" id="PRO_5012023144" evidence="1">
    <location>
        <begin position="16"/>
        <end position="110"/>
    </location>
</feature>
<dbReference type="RefSeq" id="XP_024577543.1">
    <property type="nucleotide sequence ID" value="XM_024726913.1"/>
</dbReference>